<dbReference type="InterPro" id="IPR039904">
    <property type="entry name" value="TRANK1"/>
</dbReference>
<proteinExistence type="predicted"/>
<reference evidence="3" key="1">
    <citation type="journal article" date="2010" name="Nature">
        <title>The Amphimedon queenslandica genome and the evolution of animal complexity.</title>
        <authorList>
            <person name="Srivastava M."/>
            <person name="Simakov O."/>
            <person name="Chapman J."/>
            <person name="Fahey B."/>
            <person name="Gauthier M.E."/>
            <person name="Mitros T."/>
            <person name="Richards G.S."/>
            <person name="Conaco C."/>
            <person name="Dacre M."/>
            <person name="Hellsten U."/>
            <person name="Larroux C."/>
            <person name="Putnam N.H."/>
            <person name="Stanke M."/>
            <person name="Adamska M."/>
            <person name="Darling A."/>
            <person name="Degnan S.M."/>
            <person name="Oakley T.H."/>
            <person name="Plachetzki D.C."/>
            <person name="Zhai Y."/>
            <person name="Adamski M."/>
            <person name="Calcino A."/>
            <person name="Cummins S.F."/>
            <person name="Goodstein D.M."/>
            <person name="Harris C."/>
            <person name="Jackson D.J."/>
            <person name="Leys S.P."/>
            <person name="Shu S."/>
            <person name="Woodcroft B.J."/>
            <person name="Vervoort M."/>
            <person name="Kosik K.S."/>
            <person name="Manning G."/>
            <person name="Degnan B.M."/>
            <person name="Rokhsar D.S."/>
        </authorList>
    </citation>
    <scope>NUCLEOTIDE SEQUENCE [LARGE SCALE GENOMIC DNA]</scope>
</reference>
<evidence type="ECO:0008006" key="4">
    <source>
        <dbReference type="Google" id="ProtNLM"/>
    </source>
</evidence>
<dbReference type="GeneID" id="109581679"/>
<feature type="region of interest" description="Disordered" evidence="1">
    <location>
        <begin position="862"/>
        <end position="890"/>
    </location>
</feature>
<dbReference type="KEGG" id="aqu:109581679"/>
<dbReference type="SUPFAM" id="SSF48403">
    <property type="entry name" value="Ankyrin repeat"/>
    <property type="match status" value="1"/>
</dbReference>
<dbReference type="PANTHER" id="PTHR21529">
    <property type="entry name" value="MAMMARY TURMOR VIRUS RECEPTOR HOMOLOG 1, 2 MTVR1, 2"/>
    <property type="match status" value="1"/>
</dbReference>
<dbReference type="EnsemblMetazoa" id="XM_019995996.1">
    <property type="protein sequence ID" value="XP_019851555.1"/>
    <property type="gene ID" value="LOC109581679"/>
</dbReference>
<feature type="region of interest" description="Disordered" evidence="1">
    <location>
        <begin position="1"/>
        <end position="23"/>
    </location>
</feature>
<evidence type="ECO:0000313" key="3">
    <source>
        <dbReference type="Proteomes" id="UP000007879"/>
    </source>
</evidence>
<dbReference type="InterPro" id="IPR027417">
    <property type="entry name" value="P-loop_NTPase"/>
</dbReference>
<protein>
    <recommendedName>
        <fullName evidence="4">UvrD-like helicase ATP-binding domain-containing protein</fullName>
    </recommendedName>
</protein>
<name>A0AAN0J3G3_AMPQE</name>
<dbReference type="Gene3D" id="1.25.40.20">
    <property type="entry name" value="Ankyrin repeat-containing domain"/>
    <property type="match status" value="1"/>
</dbReference>
<dbReference type="PANTHER" id="PTHR21529:SF4">
    <property type="entry name" value="TPR AND ANKYRIN REPEAT-CONTAINING PROTEIN 1"/>
    <property type="match status" value="1"/>
</dbReference>
<reference evidence="2" key="2">
    <citation type="submission" date="2024-06" db="UniProtKB">
        <authorList>
            <consortium name="EnsemblMetazoa"/>
        </authorList>
    </citation>
    <scope>IDENTIFICATION</scope>
</reference>
<dbReference type="Gene3D" id="3.40.50.300">
    <property type="entry name" value="P-loop containing nucleotide triphosphate hydrolases"/>
    <property type="match status" value="2"/>
</dbReference>
<evidence type="ECO:0000256" key="1">
    <source>
        <dbReference type="SAM" id="MobiDB-lite"/>
    </source>
</evidence>
<dbReference type="SUPFAM" id="SSF52540">
    <property type="entry name" value="P-loop containing nucleoside triphosphate hydrolases"/>
    <property type="match status" value="1"/>
</dbReference>
<evidence type="ECO:0000313" key="2">
    <source>
        <dbReference type="EnsemblMetazoa" id="XP_019851555.1"/>
    </source>
</evidence>
<dbReference type="RefSeq" id="XP_019851555.1">
    <property type="nucleotide sequence ID" value="XM_019995996.1"/>
</dbReference>
<organism evidence="2 3">
    <name type="scientific">Amphimedon queenslandica</name>
    <name type="common">Sponge</name>
    <dbReference type="NCBI Taxonomy" id="400682"/>
    <lineage>
        <taxon>Eukaryota</taxon>
        <taxon>Metazoa</taxon>
        <taxon>Porifera</taxon>
        <taxon>Demospongiae</taxon>
        <taxon>Heteroscleromorpha</taxon>
        <taxon>Haplosclerida</taxon>
        <taxon>Niphatidae</taxon>
        <taxon>Amphimedon</taxon>
    </lineage>
</organism>
<sequence length="2856" mass="329564">MAAEPEAIRSINAEADSMTEPEEEECSSVELKILQRYTWKLHEANIEPMRLVLDLVTHGFVTWMAYQRIKGMASCETQSYVIINGLLRVVARQREKFHRLLQILNEHPPLLSIVADKIKDEYQGILLADQTLQVDEHVSNLREFIFEFKKVVETANINIDDLGKFIISYHPNKECQSKVKDANDIDDIFFVLHTTFCSFFNYSILVKIAENFKLSDGFKVILTYEFENNNHQKNLASISLAEELQKENECFDYSMYQCMIILGLQTSLAEHLTILEFKEFIKRALYDYGDYLHLLKIEIATDSFVESTFCAPNEVMHDLISQAEDKTACLKDIGVNKLIIGDTVIIDNIEDAGKNARHWEAYLEEYTDAAANSKTFFQNPSEATIKMFCDYLSKSKTNPDTHVLVKTVILVLTYGDGFISLIPEKCLNTANVSGLFSALKCFLPHLDASLKKEVISFLINKCEPFRNVIVEGKFVTESHTCSQWLYEEGVLSLNIYQLLHDMHYMNNLTLSLLNALVLDDKPEIITFLMSKCNVSPSKLQKMATFACKEKNLIIASLFLEQMKSFTVDVVKGFSKYFDVETFKEFLQTRCSPEKKGELLNFCFCSDKIEIDKRRKFAMAILESGCIDTSKINLCDVLKYPKFLLLSDVSFLEKLVSAGVSFDSSLLHEAVKLIVDRIESYTIEPERVELICILLENGADVIGLEAAYSGSGGTVVHAATELALQAKSLHILKLVCGKTDVSKCLYDDKKMTPLHVVMKETECDEVSIEICRFLCNEKKIDPCIKDCDGLSAEDYCDDKNDKRLMILRKASSLHSYPHTVGKKVKNQKMSLKAIPESEGLDQKEALDKTDQFNDSIALNPVKKISPSSSLDTRSTYKRSSHQADKSKRTPLHVETMTYKKMERLLVNALDEDSSYFASKRPVNPTSHPTNENHDVNDIIDESEGDAEELKILNEEAKYEVFCSPRVKKFFETAQPKLVERVLCTIKKLACGQAKARLNKKAHSKVQTMYQGNVDSAKRVLWYKTVLYCPSRHSHCKVLVIVDVIIDHKKLDKAVKNAENWIKRGREEGGVYTVDLISEGKPSCYKPVSVPSETSKEVLFMMKDEYGAVPIYSLPEYVLKMIRNSPSVSRLGLPLKLSYQEHCIVDMDPDETAIANMSYQESTILVVGRSGTGKTTCCLSRMWEEFRHYWEILNDTDEPIIPRLTHWRQNSKIEEPSESNDELLASCMSKTEEQAVPGEDKCDHLHQVFVTKSPYLCQEVKHRFYDLVSSHHLLHKKHLGLEHAALPTSFNDLQHFPLFITSRRLLMLMDSTLSNDSYFRWNNGELRDIIANSEQLFNEENIGSLDDVVEFESDSEDENENELHRDIVTDGCKSGRTMIEVTASLFQNQIWDKIASHKILKTMKIDPILVWQEIKSFIKGSILSLTSVNGYLSKEEYFKIGKSKAPNFTQNREVIYTLFQEYQKYCKYPMEKGQEYFDECDLLHHLYKHRSKFSCIIHNFYIDEVQDFTEAELYLLLSLSHCPNGNFLCGDSAQSIMRGVSFRFTDVRSLFYELKCLKIYQGKVVVPDELHYLTVNYRAHAGIVNIANSVIELLGRFFKDSFDAIPKSIENITYSDVMPTRKPLLLCHDRSPEDMLARNQFAMDEVREIDFGAHQAVIIPSKETVIPESLKNSLVFTVLEAKGLEFNDILLFNFFSNSQVSIKSWELVSAYTCLEVEKSKKKIATKYIPVLKNFVESEHKALNAELKCLYTALTRAKRNLWIYDNFDNESESQHPMYEFFVKKGLIKEFNESVIDFTTEESTAEEWKAAGDFFMSRQLWEQAQTSYLRAQDASRLYQVHAFMEAKKCKFLNAAGYFLKAGSILNDRKVLIRAAKCFKAATFKISKDEKIHCYDEIAQFLEKLGKIKLAGEFYILAEEYDDFIRLCEERRRWNRVISQLLASKQNIRALKKAIEYGVKVTIEDFEVRNLAHKCVRYFMKNESESFVKEVITNELKDKNLVAKYLAVYKFHDDVLDFYILSDEYSKVLEYSWKHGLYDRGLEIAEIMDQDQEIKFLLCRAYAKLAGEGDVKKTVESLERAMTKFCNKNFDAQVLMLKAKFCCDISACKKAICMFEELQNEGGVIEAVNILYSMLENPSATDVLKFSLRATRLSKVFQTRKISQTESKWILLYFELNQMQLLPDNSVLVPPCQAHWLQLQLNSTSISRENLNQKIQEHFKKCYESWLTKISEKDAAESLSFFRKSSSSEYPYIIGDIELCATFHNFFDSKIQMHLLNILLAPFTLFNIFQNSAWQQHHLQSIQANTAILNMCKAEYKKVLNKQICQNFNSLDQCIKLWRLSLITTGSTIELRDELKNTKTVDIKFCIEADSSHIFCSWIDFPFSMTEFLSSTNNELLQKIIHSPETLASISCENLLYILIVQSISSIFFISMYEHDKTFFVPQIFSFVINNFNILVSPEFSIIESCSKESEIYRLKYRDALSLLQNILILLQNNCASCFLSHENHQVMICYFILILTLYTNILIAESKPDGFYYKNCTLLATELQPSASEVVPFFAKKIYNKIIAVSCFKDIFNVFDELLSEAQNKTMNQIWFDGKKIEYNRILCGDIIEALKYFEPICKIKQDNISSNGDHKLEDTAKQVPVFKILVIRKSDHKHQAMKTFIKKLKEHMIINDFCKVCDRKINFEPKKEKYRELEQNSTSYDQHVKTFQHKLIRGQNEEFRERRELLEEKVKLAFKSIKQLLHSPYLLPDDDITLIKFHDQLSSIFHQANEFDHIYSRPKTTYLDLEKMESDYKSRSRHHTSEYKELFEELKKIQQGLQMVSKNIQIASQLQKHESDSSRLREPIEANAVVLDLLGRKMK</sequence>
<accession>A0AAN0J3G3</accession>
<keyword evidence="3" id="KW-1185">Reference proteome</keyword>
<dbReference type="InterPro" id="IPR036770">
    <property type="entry name" value="Ankyrin_rpt-contain_sf"/>
</dbReference>
<dbReference type="Proteomes" id="UP000007879">
    <property type="component" value="Unassembled WGS sequence"/>
</dbReference>